<feature type="region of interest" description="Disordered" evidence="5">
    <location>
        <begin position="1"/>
        <end position="24"/>
    </location>
</feature>
<dbReference type="InterPro" id="IPR023772">
    <property type="entry name" value="DNA-bd_HTH_TetR-type_CS"/>
</dbReference>
<dbReference type="InterPro" id="IPR001647">
    <property type="entry name" value="HTH_TetR"/>
</dbReference>
<evidence type="ECO:0000256" key="5">
    <source>
        <dbReference type="SAM" id="MobiDB-lite"/>
    </source>
</evidence>
<organism evidence="7 8">
    <name type="scientific">Ancylobacter novellus</name>
    <name type="common">Thiobacillus novellus</name>
    <dbReference type="NCBI Taxonomy" id="921"/>
    <lineage>
        <taxon>Bacteria</taxon>
        <taxon>Pseudomonadati</taxon>
        <taxon>Pseudomonadota</taxon>
        <taxon>Alphaproteobacteria</taxon>
        <taxon>Hyphomicrobiales</taxon>
        <taxon>Xanthobacteraceae</taxon>
        <taxon>Ancylobacter</taxon>
    </lineage>
</organism>
<dbReference type="GO" id="GO:0000976">
    <property type="term" value="F:transcription cis-regulatory region binding"/>
    <property type="evidence" value="ECO:0007669"/>
    <property type="project" value="TreeGrafter"/>
</dbReference>
<dbReference type="InterPro" id="IPR009057">
    <property type="entry name" value="Homeodomain-like_sf"/>
</dbReference>
<sequence>MRPDQVGEAATKDGGDEPVGRPGKRKQIVAAARELFLAQGYGATSMDAVARAAPVSKRTLYNHFDGKQALFLAVLRDSWTDLSEAPAIGAGGDVRETLRRYVARLESHWRHPDVVPFLRLLIAEGARFPELSEIYYQAGKAPAVAELARYFEGKADPLGLSAEARAIQFLGMIKEALFWPKVLGFPVSGDRDAMVEAAIARILG</sequence>
<dbReference type="SUPFAM" id="SSF46689">
    <property type="entry name" value="Homeodomain-like"/>
    <property type="match status" value="1"/>
</dbReference>
<name>A0A2W5KMG8_ANCNO</name>
<dbReference type="PANTHER" id="PTHR30055">
    <property type="entry name" value="HTH-TYPE TRANSCRIPTIONAL REGULATOR RUTR"/>
    <property type="match status" value="1"/>
</dbReference>
<dbReference type="Pfam" id="PF14246">
    <property type="entry name" value="TetR_C_7"/>
    <property type="match status" value="1"/>
</dbReference>
<evidence type="ECO:0000313" key="7">
    <source>
        <dbReference type="EMBL" id="PZQ17209.1"/>
    </source>
</evidence>
<dbReference type="PANTHER" id="PTHR30055:SF146">
    <property type="entry name" value="HTH-TYPE TRANSCRIPTIONAL DUAL REGULATOR CECR"/>
    <property type="match status" value="1"/>
</dbReference>
<evidence type="ECO:0000256" key="4">
    <source>
        <dbReference type="PROSITE-ProRule" id="PRU00335"/>
    </source>
</evidence>
<dbReference type="EMBL" id="QFPN01000003">
    <property type="protein sequence ID" value="PZQ17209.1"/>
    <property type="molecule type" value="Genomic_DNA"/>
</dbReference>
<evidence type="ECO:0000259" key="6">
    <source>
        <dbReference type="PROSITE" id="PS50977"/>
    </source>
</evidence>
<keyword evidence="3" id="KW-0804">Transcription</keyword>
<feature type="compositionally biased region" description="Basic and acidic residues" evidence="5">
    <location>
        <begin position="1"/>
        <end position="19"/>
    </location>
</feature>
<dbReference type="PROSITE" id="PS50977">
    <property type="entry name" value="HTH_TETR_2"/>
    <property type="match status" value="1"/>
</dbReference>
<dbReference type="AlphaFoldDB" id="A0A2W5KMG8"/>
<protein>
    <submittedName>
        <fullName evidence="7">TetR/AcrR family transcriptional regulator</fullName>
    </submittedName>
</protein>
<dbReference type="PRINTS" id="PR00455">
    <property type="entry name" value="HTHTETR"/>
</dbReference>
<dbReference type="InterPro" id="IPR039536">
    <property type="entry name" value="TetR_C_Proteobacteria"/>
</dbReference>
<proteinExistence type="predicted"/>
<feature type="DNA-binding region" description="H-T-H motif" evidence="4">
    <location>
        <begin position="45"/>
        <end position="64"/>
    </location>
</feature>
<dbReference type="Gene3D" id="1.10.357.10">
    <property type="entry name" value="Tetracycline Repressor, domain 2"/>
    <property type="match status" value="1"/>
</dbReference>
<dbReference type="Proteomes" id="UP000249577">
    <property type="component" value="Unassembled WGS sequence"/>
</dbReference>
<dbReference type="PROSITE" id="PS01081">
    <property type="entry name" value="HTH_TETR_1"/>
    <property type="match status" value="1"/>
</dbReference>
<dbReference type="SUPFAM" id="SSF48498">
    <property type="entry name" value="Tetracyclin repressor-like, C-terminal domain"/>
    <property type="match status" value="1"/>
</dbReference>
<keyword evidence="2 4" id="KW-0238">DNA-binding</keyword>
<evidence type="ECO:0000256" key="3">
    <source>
        <dbReference type="ARBA" id="ARBA00023163"/>
    </source>
</evidence>
<reference evidence="7 8" key="1">
    <citation type="submission" date="2017-08" db="EMBL/GenBank/DDBJ databases">
        <title>Infants hospitalized years apart are colonized by the same room-sourced microbial strains.</title>
        <authorList>
            <person name="Brooks B."/>
            <person name="Olm M.R."/>
            <person name="Firek B.A."/>
            <person name="Baker R."/>
            <person name="Thomas B.C."/>
            <person name="Morowitz M.J."/>
            <person name="Banfield J.F."/>
        </authorList>
    </citation>
    <scope>NUCLEOTIDE SEQUENCE [LARGE SCALE GENOMIC DNA]</scope>
    <source>
        <strain evidence="7">S2_005_003_R2_43</strain>
    </source>
</reference>
<evidence type="ECO:0000256" key="1">
    <source>
        <dbReference type="ARBA" id="ARBA00023015"/>
    </source>
</evidence>
<keyword evidence="1" id="KW-0805">Transcription regulation</keyword>
<accession>A0A2W5KMG8</accession>
<gene>
    <name evidence="7" type="ORF">DI565_07520</name>
</gene>
<dbReference type="Pfam" id="PF00440">
    <property type="entry name" value="TetR_N"/>
    <property type="match status" value="1"/>
</dbReference>
<dbReference type="GO" id="GO:0003700">
    <property type="term" value="F:DNA-binding transcription factor activity"/>
    <property type="evidence" value="ECO:0007669"/>
    <property type="project" value="TreeGrafter"/>
</dbReference>
<evidence type="ECO:0000256" key="2">
    <source>
        <dbReference type="ARBA" id="ARBA00023125"/>
    </source>
</evidence>
<dbReference type="Gene3D" id="1.10.10.60">
    <property type="entry name" value="Homeodomain-like"/>
    <property type="match status" value="1"/>
</dbReference>
<feature type="domain" description="HTH tetR-type" evidence="6">
    <location>
        <begin position="22"/>
        <end position="82"/>
    </location>
</feature>
<dbReference type="FunFam" id="1.10.10.60:FF:000141">
    <property type="entry name" value="TetR family transcriptional regulator"/>
    <property type="match status" value="1"/>
</dbReference>
<dbReference type="InterPro" id="IPR050109">
    <property type="entry name" value="HTH-type_TetR-like_transc_reg"/>
</dbReference>
<comment type="caution">
    <text evidence="7">The sequence shown here is derived from an EMBL/GenBank/DDBJ whole genome shotgun (WGS) entry which is preliminary data.</text>
</comment>
<dbReference type="InterPro" id="IPR036271">
    <property type="entry name" value="Tet_transcr_reg_TetR-rel_C_sf"/>
</dbReference>
<evidence type="ECO:0000313" key="8">
    <source>
        <dbReference type="Proteomes" id="UP000249577"/>
    </source>
</evidence>